<dbReference type="Proteomes" id="UP000235659">
    <property type="component" value="Unassembled WGS sequence"/>
</dbReference>
<dbReference type="AlphaFoldDB" id="A0A2N7W992"/>
<dbReference type="OrthoDB" id="9109676at2"/>
<evidence type="ECO:0000313" key="1">
    <source>
        <dbReference type="EMBL" id="CAB3730546.1"/>
    </source>
</evidence>
<dbReference type="EMBL" id="CADIJZ010000027">
    <property type="protein sequence ID" value="CAB3730546.1"/>
    <property type="molecule type" value="Genomic_DNA"/>
</dbReference>
<accession>A0A2N7W992</accession>
<proteinExistence type="predicted"/>
<name>A0A2N7W992_9BURK</name>
<organism evidence="1 4">
    <name type="scientific">Paraburkholderia rhynchosiae</name>
    <dbReference type="NCBI Taxonomy" id="487049"/>
    <lineage>
        <taxon>Bacteria</taxon>
        <taxon>Pseudomonadati</taxon>
        <taxon>Pseudomonadota</taxon>
        <taxon>Betaproteobacteria</taxon>
        <taxon>Burkholderiales</taxon>
        <taxon>Burkholderiaceae</taxon>
        <taxon>Paraburkholderia</taxon>
    </lineage>
</organism>
<dbReference type="RefSeq" id="WP_102635290.1">
    <property type="nucleotide sequence ID" value="NZ_CADIJZ010000027.1"/>
</dbReference>
<keyword evidence="3" id="KW-1185">Reference proteome</keyword>
<sequence>MLKDRILDLKYEMLCARTARRQEAAKAALVRRGVVPRVRISGAYVPPCVARVYTYTNVRGLA</sequence>
<evidence type="ECO:0000313" key="2">
    <source>
        <dbReference type="EMBL" id="PMS25964.1"/>
    </source>
</evidence>
<evidence type="ECO:0000313" key="3">
    <source>
        <dbReference type="Proteomes" id="UP000235659"/>
    </source>
</evidence>
<reference evidence="2 3" key="1">
    <citation type="submission" date="2018-01" db="EMBL/GenBank/DDBJ databases">
        <title>Whole genome analyses suggest that Burkholderia sensu lato contains two further novel genera in the rhizoxinica-symbiotica group Mycetohabitans gen. nov., and Trinickia gen. nov.: implications for the evolution of diazotrophy and nodulation in the Burkholderiaceae.</title>
        <authorList>
            <person name="Estrada-de los Santos P."/>
            <person name="Palmer M."/>
            <person name="Chavez-Ramirez B."/>
            <person name="Beukes C."/>
            <person name="Steenkamp E.T."/>
            <person name="Hirsch A.M."/>
            <person name="Manyaka P."/>
            <person name="Maluk M."/>
            <person name="Lafos M."/>
            <person name="Crook M."/>
            <person name="Gross E."/>
            <person name="Simon M.F."/>
            <person name="Bueno dos Reis Junior F."/>
            <person name="Poole P.S."/>
            <person name="Venter S.N."/>
            <person name="James E.K."/>
        </authorList>
    </citation>
    <scope>NUCLEOTIDE SEQUENCE [LARGE SCALE GENOMIC DNA]</scope>
    <source>
        <strain evidence="2 3">WSM 3937</strain>
    </source>
</reference>
<dbReference type="EMBL" id="PNXY01000026">
    <property type="protein sequence ID" value="PMS25964.1"/>
    <property type="molecule type" value="Genomic_DNA"/>
</dbReference>
<protein>
    <submittedName>
        <fullName evidence="1">Uncharacterized protein</fullName>
    </submittedName>
</protein>
<evidence type="ECO:0000313" key="4">
    <source>
        <dbReference type="Proteomes" id="UP000494205"/>
    </source>
</evidence>
<reference evidence="1 4" key="2">
    <citation type="submission" date="2020-04" db="EMBL/GenBank/DDBJ databases">
        <authorList>
            <person name="De Canck E."/>
        </authorList>
    </citation>
    <scope>NUCLEOTIDE SEQUENCE [LARGE SCALE GENOMIC DNA]</scope>
    <source>
        <strain evidence="1 4">LMG 27174</strain>
    </source>
</reference>
<gene>
    <name evidence="2" type="ORF">C0Z16_27915</name>
    <name evidence="1" type="ORF">LMG27174_05755</name>
</gene>
<dbReference type="Proteomes" id="UP000494205">
    <property type="component" value="Unassembled WGS sequence"/>
</dbReference>